<proteinExistence type="predicted"/>
<evidence type="ECO:0000313" key="1">
    <source>
        <dbReference type="EMBL" id="EOY46341.1"/>
    </source>
</evidence>
<sequence length="70" mass="7797">MTRPTETVLPGRYRSGRIRHVTVDETDHQQLALLVAGAKAACSLPLILDERHPLFHAALPDSDGVLRARW</sequence>
<dbReference type="EMBL" id="CM001889">
    <property type="protein sequence ID" value="EOY46341.1"/>
    <property type="molecule type" value="Genomic_DNA"/>
</dbReference>
<gene>
    <name evidence="1" type="ORF">SLI_1624</name>
</gene>
<dbReference type="AlphaFoldDB" id="A0A7U9DRG4"/>
<organism evidence="1 2">
    <name type="scientific">Streptomyces lividans 1326</name>
    <dbReference type="NCBI Taxonomy" id="1200984"/>
    <lineage>
        <taxon>Bacteria</taxon>
        <taxon>Bacillati</taxon>
        <taxon>Actinomycetota</taxon>
        <taxon>Actinomycetes</taxon>
        <taxon>Kitasatosporales</taxon>
        <taxon>Streptomycetaceae</taxon>
        <taxon>Streptomyces</taxon>
    </lineage>
</organism>
<protein>
    <submittedName>
        <fullName evidence="1">Uncharacterized protein</fullName>
    </submittedName>
</protein>
<evidence type="ECO:0000313" key="2">
    <source>
        <dbReference type="Proteomes" id="UP000014062"/>
    </source>
</evidence>
<name>A0A7U9DRG4_STRLI</name>
<dbReference type="Proteomes" id="UP000014062">
    <property type="component" value="Chromosome"/>
</dbReference>
<reference evidence="2" key="1">
    <citation type="journal article" date="2013" name="Genome Biol. Evol.">
        <title>The genome sequence of Streptomyces lividans 66 reveals a novel tRNA-dependent peptide biosynthetic system within a metal-related genomic island.</title>
        <authorList>
            <person name="Cruz-Morales P."/>
            <person name="Vijgenboom E."/>
            <person name="Iruegas-Bocardo F."/>
            <person name="Girard G."/>
            <person name="Yanez-Guerra L.A."/>
            <person name="Ramos-Aboites H.E."/>
            <person name="Pernodet J.L."/>
            <person name="Anne J."/>
            <person name="van Wezel G.P."/>
            <person name="Barona-Gomez F."/>
        </authorList>
    </citation>
    <scope>NUCLEOTIDE SEQUENCE [LARGE SCALE GENOMIC DNA]</scope>
    <source>
        <strain evidence="2">1326</strain>
    </source>
</reference>
<accession>A0A7U9DRG4</accession>